<sequence length="76" mass="8863">MSTKTVDILQLAELMHCDKQTILNNRKTHPLYRKGFKNGGGRSSKLLWFQDDIDDYFESKREEIRNSEAELSSAEQ</sequence>
<organism evidence="2 3">
    <name type="scientific">Rhodococcus erythropolis</name>
    <name type="common">Arthrobacter picolinophilus</name>
    <dbReference type="NCBI Taxonomy" id="1833"/>
    <lineage>
        <taxon>Bacteria</taxon>
        <taxon>Bacillati</taxon>
        <taxon>Actinomycetota</taxon>
        <taxon>Actinomycetes</taxon>
        <taxon>Mycobacteriales</taxon>
        <taxon>Nocardiaceae</taxon>
        <taxon>Rhodococcus</taxon>
        <taxon>Rhodococcus erythropolis group</taxon>
    </lineage>
</organism>
<evidence type="ECO:0000313" key="1">
    <source>
        <dbReference type="EMBL" id="QIP39668.1"/>
    </source>
</evidence>
<gene>
    <name evidence="1" type="ORF">G9444_2424</name>
    <name evidence="2" type="ORF">G9444_2490</name>
</gene>
<name>A0A6G9CS53_RHOER</name>
<evidence type="ECO:0000313" key="2">
    <source>
        <dbReference type="EMBL" id="QIP39734.1"/>
    </source>
</evidence>
<dbReference type="EMBL" id="CP050124">
    <property type="protein sequence ID" value="QIP39734.1"/>
    <property type="molecule type" value="Genomic_DNA"/>
</dbReference>
<proteinExistence type="predicted"/>
<accession>A0A6G9CS53</accession>
<dbReference type="EMBL" id="CP050124">
    <property type="protein sequence ID" value="QIP39668.1"/>
    <property type="molecule type" value="Genomic_DNA"/>
</dbReference>
<evidence type="ECO:0000313" key="3">
    <source>
        <dbReference type="Proteomes" id="UP000502345"/>
    </source>
</evidence>
<dbReference type="AlphaFoldDB" id="A0A6G9CS53"/>
<dbReference type="Proteomes" id="UP000502345">
    <property type="component" value="Chromosome"/>
</dbReference>
<protein>
    <submittedName>
        <fullName evidence="2">Uncharacterized protein</fullName>
    </submittedName>
</protein>
<dbReference type="RefSeq" id="WP_166502066.1">
    <property type="nucleotide sequence ID" value="NZ_CP050124.1"/>
</dbReference>
<reference evidence="2 3" key="1">
    <citation type="submission" date="2020-03" db="EMBL/GenBank/DDBJ databases">
        <title>Screen low temperature-resistant strains for efficient degradation of petroleum hydrocarbons under the low temperature.</title>
        <authorList>
            <person name="Wang Y."/>
            <person name="Chen J."/>
        </authorList>
    </citation>
    <scope>NUCLEOTIDE SEQUENCE [LARGE SCALE GENOMIC DNA]</scope>
    <source>
        <strain evidence="2 3">KB1</strain>
    </source>
</reference>